<accession>A0A8R1Y2J2</accession>
<reference evidence="2" key="1">
    <citation type="submission" date="2013-10" db="EMBL/GenBank/DDBJ databases">
        <title>Genome sequencing of Onchocerca volvulus.</title>
        <authorList>
            <person name="Cotton J."/>
            <person name="Tsai J."/>
            <person name="Stanley E."/>
            <person name="Tracey A."/>
            <person name="Holroyd N."/>
            <person name="Lustigman S."/>
            <person name="Berriman M."/>
        </authorList>
    </citation>
    <scope>NUCLEOTIDE SEQUENCE</scope>
</reference>
<name>A0A8R1Y2J2_ONCVO</name>
<dbReference type="Proteomes" id="UP000024404">
    <property type="component" value="Unassembled WGS sequence"/>
</dbReference>
<protein>
    <submittedName>
        <fullName evidence="1">Uncharacterized protein</fullName>
    </submittedName>
</protein>
<reference evidence="1" key="2">
    <citation type="submission" date="2022-06" db="UniProtKB">
        <authorList>
            <consortium name="EnsemblMetazoa"/>
        </authorList>
    </citation>
    <scope>IDENTIFICATION</scope>
</reference>
<organism evidence="1 2">
    <name type="scientific">Onchocerca volvulus</name>
    <dbReference type="NCBI Taxonomy" id="6282"/>
    <lineage>
        <taxon>Eukaryota</taxon>
        <taxon>Metazoa</taxon>
        <taxon>Ecdysozoa</taxon>
        <taxon>Nematoda</taxon>
        <taxon>Chromadorea</taxon>
        <taxon>Rhabditida</taxon>
        <taxon>Spirurina</taxon>
        <taxon>Spiruromorpha</taxon>
        <taxon>Filarioidea</taxon>
        <taxon>Onchocercidae</taxon>
        <taxon>Onchocerca</taxon>
    </lineage>
</organism>
<evidence type="ECO:0000313" key="1">
    <source>
        <dbReference type="EnsemblMetazoa" id="OVOC8803.1"/>
    </source>
</evidence>
<dbReference type="EnsemblMetazoa" id="OVOC8803.1">
    <property type="protein sequence ID" value="OVOC8803.1"/>
    <property type="gene ID" value="WBGene00245612"/>
</dbReference>
<proteinExistence type="predicted"/>
<sequence>MIQRILTYERRENISAKDVTTRNKEVVEKKSLVFKEFSFVNKATAQIFIKLHVRMFYERDFNMIKVKPKTSE</sequence>
<dbReference type="EMBL" id="CMVM020000250">
    <property type="status" value="NOT_ANNOTATED_CDS"/>
    <property type="molecule type" value="Genomic_DNA"/>
</dbReference>
<evidence type="ECO:0000313" key="2">
    <source>
        <dbReference type="Proteomes" id="UP000024404"/>
    </source>
</evidence>
<dbReference type="AlphaFoldDB" id="A0A8R1Y2J2"/>
<keyword evidence="2" id="KW-1185">Reference proteome</keyword>